<feature type="transmembrane region" description="Helical" evidence="1">
    <location>
        <begin position="41"/>
        <end position="59"/>
    </location>
</feature>
<dbReference type="Proteomes" id="UP000309544">
    <property type="component" value="Unassembled WGS sequence"/>
</dbReference>
<proteinExistence type="predicted"/>
<accession>A0A5C4S383</accession>
<keyword evidence="3" id="KW-1185">Reference proteome</keyword>
<organism evidence="2 3">
    <name type="scientific">Prosthecochloris vibrioformis</name>
    <name type="common">Chlorobium vibrioforme</name>
    <dbReference type="NCBI Taxonomy" id="1098"/>
    <lineage>
        <taxon>Bacteria</taxon>
        <taxon>Pseudomonadati</taxon>
        <taxon>Chlorobiota</taxon>
        <taxon>Chlorobiia</taxon>
        <taxon>Chlorobiales</taxon>
        <taxon>Chlorobiaceae</taxon>
        <taxon>Prosthecochloris</taxon>
    </lineage>
</organism>
<keyword evidence="1" id="KW-0812">Transmembrane</keyword>
<dbReference type="AlphaFoldDB" id="A0A5C4S383"/>
<evidence type="ECO:0000313" key="2">
    <source>
        <dbReference type="EMBL" id="TNJ37923.1"/>
    </source>
</evidence>
<dbReference type="RefSeq" id="WP_139626120.1">
    <property type="nucleotide sequence ID" value="NZ_VDCI01000001.1"/>
</dbReference>
<gene>
    <name evidence="2" type="ORF">FGF68_01730</name>
</gene>
<keyword evidence="1" id="KW-1133">Transmembrane helix</keyword>
<comment type="caution">
    <text evidence="2">The sequence shown here is derived from an EMBL/GenBank/DDBJ whole genome shotgun (WGS) entry which is preliminary data.</text>
</comment>
<evidence type="ECO:0008006" key="4">
    <source>
        <dbReference type="Google" id="ProtNLM"/>
    </source>
</evidence>
<feature type="transmembrane region" description="Helical" evidence="1">
    <location>
        <begin position="18"/>
        <end position="35"/>
    </location>
</feature>
<dbReference type="EMBL" id="VDCI01000001">
    <property type="protein sequence ID" value="TNJ37923.1"/>
    <property type="molecule type" value="Genomic_DNA"/>
</dbReference>
<evidence type="ECO:0000256" key="1">
    <source>
        <dbReference type="SAM" id="Phobius"/>
    </source>
</evidence>
<feature type="transmembrane region" description="Helical" evidence="1">
    <location>
        <begin position="141"/>
        <end position="165"/>
    </location>
</feature>
<evidence type="ECO:0000313" key="3">
    <source>
        <dbReference type="Proteomes" id="UP000309544"/>
    </source>
</evidence>
<sequence length="174" mass="18623">MQDSRSGNEGGAQERRRSLWIGALMVLLTTTAPYLTLLNAFFFSGILFSGALATYLYIVRAQVRLPYGDAFFFGSLAGAAGAVLSAVVGYLLVSLAGYRPGIEGLMLLIRWMEVMAPDQSALVGELRAILEAPVQLSLADLVFSLLLSVGMYAPVAGLGGVMAVWRLKRMAARS</sequence>
<name>A0A5C4S383_PROVB</name>
<feature type="transmembrane region" description="Helical" evidence="1">
    <location>
        <begin position="71"/>
        <end position="98"/>
    </location>
</feature>
<reference evidence="2 3" key="1">
    <citation type="submission" date="2019-05" db="EMBL/GenBank/DDBJ databases">
        <title>Draft Whole-Genome sequence of the green sulfur bacterium Prosthecochloris vibrioformis DSM 260.</title>
        <authorList>
            <person name="Meyer T.E."/>
            <person name="Kyndt J.A."/>
        </authorList>
    </citation>
    <scope>NUCLEOTIDE SEQUENCE [LARGE SCALE GENOMIC DNA]</scope>
    <source>
        <strain evidence="2 3">DSM 260</strain>
    </source>
</reference>
<protein>
    <recommendedName>
        <fullName evidence="4">DUF4199 domain-containing protein</fullName>
    </recommendedName>
</protein>
<keyword evidence="1" id="KW-0472">Membrane</keyword>